<keyword evidence="1" id="KW-0240">DNA-directed RNA polymerase</keyword>
<sequence>MQFQILSKKLQIDHNIYFRNRVYINHDIKIFLRLNTYKKRIHIKEDDVTSYKYKYSCIASINSTMHNPYVNMPYIGPYKGYNTEDGMLVNNNNLRIGQYCVSERYMAKNGRIKRNIMEKRPNIKSLLEYLNSKCVPMEKISWNENKSCEKSQPKCHGQKNFKNKFPSSNKFHHQKIFPRQKFSQFHR</sequence>
<keyword evidence="1" id="KW-0804">Transcription</keyword>
<name>K7YE39_9VIRU</name>
<dbReference type="EMBL" id="JX975216">
    <property type="protein sequence ID" value="AFX92087.1"/>
    <property type="molecule type" value="Genomic_DNA"/>
</dbReference>
<evidence type="ECO:0000313" key="1">
    <source>
        <dbReference type="EMBL" id="AFX92087.1"/>
    </source>
</evidence>
<dbReference type="GO" id="GO:0000428">
    <property type="term" value="C:DNA-directed RNA polymerase complex"/>
    <property type="evidence" value="ECO:0007669"/>
    <property type="project" value="UniProtKB-KW"/>
</dbReference>
<gene>
    <name evidence="1" type="ORF">CE11_00055</name>
</gene>
<proteinExistence type="predicted"/>
<protein>
    <submittedName>
        <fullName evidence="1">Putative DNA-directed RNA polymerase subunit 1 inactive-like protein</fullName>
    </submittedName>
</protein>
<reference evidence="1 2" key="1">
    <citation type="journal article" date="2014" name="Virus Genes">
        <title>Complete genome sequence of Courdo11 virus, a member of the family Mimiviridae.</title>
        <authorList>
            <person name="Yoosuf N."/>
            <person name="Pagnier I."/>
            <person name="Fournous G."/>
            <person name="Robert C."/>
            <person name="La Scola B."/>
            <person name="Raoult D."/>
            <person name="Colson P."/>
        </authorList>
    </citation>
    <scope>NUCLEOTIDE SEQUENCE [LARGE SCALE GENOMIC DNA]</scope>
</reference>
<evidence type="ECO:0000313" key="2">
    <source>
        <dbReference type="Proteomes" id="UP000241137"/>
    </source>
</evidence>
<organism evidence="1 2">
    <name type="scientific">Megavirus courdo11</name>
    <dbReference type="NCBI Taxonomy" id="1128140"/>
    <lineage>
        <taxon>Viruses</taxon>
        <taxon>Varidnaviria</taxon>
        <taxon>Bamfordvirae</taxon>
        <taxon>Nucleocytoviricota</taxon>
        <taxon>Megaviricetes</taxon>
        <taxon>Imitervirales</taxon>
        <taxon>Mimiviridae</taxon>
        <taxon>Megamimivirinae</taxon>
        <taxon>Megavirus</taxon>
        <taxon>Megavirus chilense</taxon>
    </lineage>
</organism>
<dbReference type="Proteomes" id="UP000241137">
    <property type="component" value="Segment"/>
</dbReference>
<accession>K7YE39</accession>